<reference evidence="2" key="1">
    <citation type="submission" date="2016-10" db="EMBL/GenBank/DDBJ databases">
        <authorList>
            <person name="Varghese N."/>
            <person name="Submissions S."/>
        </authorList>
    </citation>
    <scope>NUCLEOTIDE SEQUENCE [LARGE SCALE GENOMIC DNA]</scope>
    <source>
        <strain evidence="2">Nm69</strain>
    </source>
</reference>
<evidence type="ECO:0000313" key="1">
    <source>
        <dbReference type="EMBL" id="SFK91922.1"/>
    </source>
</evidence>
<name>A0A1I4DEP9_9PROT</name>
<dbReference type="EMBL" id="FOSP01000021">
    <property type="protein sequence ID" value="SFK91922.1"/>
    <property type="molecule type" value="Genomic_DNA"/>
</dbReference>
<dbReference type="RefSeq" id="WP_090700695.1">
    <property type="nucleotide sequence ID" value="NZ_FOSP01000021.1"/>
</dbReference>
<keyword evidence="2" id="KW-1185">Reference proteome</keyword>
<dbReference type="AlphaFoldDB" id="A0A1I4DEP9"/>
<dbReference type="STRING" id="52441.SAMN05216302_10218"/>
<gene>
    <name evidence="1" type="ORF">SAMN05216302_10218</name>
</gene>
<sequence length="283" mass="30417">MPITQFSKPMFNDETLTEAQFRDAMNRFGVDIDQVAADMEAGLSAMNLNDLNSTSADSFFMALAQKTITVDTNKSYMPGHRITVARTSDPTKNMPSLVISYNPSTGQLVFLPLELNGAGTFSDWSISFGGAVPTMADNEIILVGNSGVGSTNTAIQRYTAVQKDTSGVWMSYTSSSTLGDKITIDKTGDYEVYRHGSMTTSGGHMGASLNTAGLTTTFVTRMNSNPDEFIIGFGTTSPTTPNSSSRTMRFNAGDVIRAHNHNSSPDSANGFTPIFSIKRLGFV</sequence>
<proteinExistence type="predicted"/>
<protein>
    <submittedName>
        <fullName evidence="1">Uncharacterized protein</fullName>
    </submittedName>
</protein>
<organism evidence="1 2">
    <name type="scientific">Nitrosomonas aestuarii</name>
    <dbReference type="NCBI Taxonomy" id="52441"/>
    <lineage>
        <taxon>Bacteria</taxon>
        <taxon>Pseudomonadati</taxon>
        <taxon>Pseudomonadota</taxon>
        <taxon>Betaproteobacteria</taxon>
        <taxon>Nitrosomonadales</taxon>
        <taxon>Nitrosomonadaceae</taxon>
        <taxon>Nitrosomonas</taxon>
    </lineage>
</organism>
<accession>A0A1I4DEP9</accession>
<evidence type="ECO:0000313" key="2">
    <source>
        <dbReference type="Proteomes" id="UP000199533"/>
    </source>
</evidence>
<dbReference type="Proteomes" id="UP000199533">
    <property type="component" value="Unassembled WGS sequence"/>
</dbReference>